<dbReference type="EMBL" id="EQ962655">
    <property type="protein sequence ID" value="EED17323.1"/>
    <property type="molecule type" value="Genomic_DNA"/>
</dbReference>
<dbReference type="InParanoid" id="B8M928"/>
<dbReference type="HOGENOM" id="CLU_2211731_0_0_1"/>
<sequence length="107" mass="12042">MTSSYLTLTYVDIAIAVQETLNSLLKDDILKKSYILTISIYVKSGQIIGDVIKFGNHDRTVVYNRRADYDQILQAEMSGELIERLPNTQEEKGESLVMGMCYLSVGT</sequence>
<proteinExistence type="predicted"/>
<dbReference type="Proteomes" id="UP000001745">
    <property type="component" value="Unassembled WGS sequence"/>
</dbReference>
<dbReference type="VEuPathDB" id="FungiDB:TSTA_111590"/>
<evidence type="ECO:0000313" key="2">
    <source>
        <dbReference type="Proteomes" id="UP000001745"/>
    </source>
</evidence>
<protein>
    <submittedName>
        <fullName evidence="1">Uncharacterized protein</fullName>
    </submittedName>
</protein>
<reference evidence="2" key="1">
    <citation type="journal article" date="2015" name="Genome Announc.">
        <title>Genome sequence of the AIDS-associated pathogen Penicillium marneffei (ATCC18224) and its near taxonomic relative Talaromyces stipitatus (ATCC10500).</title>
        <authorList>
            <person name="Nierman W.C."/>
            <person name="Fedorova-Abrams N.D."/>
            <person name="Andrianopoulos A."/>
        </authorList>
    </citation>
    <scope>NUCLEOTIDE SEQUENCE [LARGE SCALE GENOMIC DNA]</scope>
    <source>
        <strain evidence="2">ATCC 10500 / CBS 375.48 / QM 6759 / NRRL 1006</strain>
    </source>
</reference>
<gene>
    <name evidence="1" type="ORF">TSTA_111590</name>
</gene>
<dbReference type="STRING" id="441959.B8M928"/>
<evidence type="ECO:0000313" key="1">
    <source>
        <dbReference type="EMBL" id="EED17323.1"/>
    </source>
</evidence>
<name>B8M928_TALSN</name>
<dbReference type="RefSeq" id="XP_002481315.1">
    <property type="nucleotide sequence ID" value="XM_002481270.1"/>
</dbReference>
<organism evidence="1 2">
    <name type="scientific">Talaromyces stipitatus (strain ATCC 10500 / CBS 375.48 / QM 6759 / NRRL 1006)</name>
    <name type="common">Penicillium stipitatum</name>
    <dbReference type="NCBI Taxonomy" id="441959"/>
    <lineage>
        <taxon>Eukaryota</taxon>
        <taxon>Fungi</taxon>
        <taxon>Dikarya</taxon>
        <taxon>Ascomycota</taxon>
        <taxon>Pezizomycotina</taxon>
        <taxon>Eurotiomycetes</taxon>
        <taxon>Eurotiomycetidae</taxon>
        <taxon>Eurotiales</taxon>
        <taxon>Trichocomaceae</taxon>
        <taxon>Talaromyces</taxon>
        <taxon>Talaromyces sect. Talaromyces</taxon>
    </lineage>
</organism>
<dbReference type="OrthoDB" id="4216461at2759"/>
<dbReference type="PhylomeDB" id="B8M928"/>
<dbReference type="AlphaFoldDB" id="B8M928"/>
<accession>B8M928</accession>
<dbReference type="GeneID" id="8098814"/>
<keyword evidence="2" id="KW-1185">Reference proteome</keyword>